<keyword evidence="6" id="KW-1185">Reference proteome</keyword>
<protein>
    <submittedName>
        <fullName evidence="5">Fructokinase</fullName>
    </submittedName>
</protein>
<sequence length="304" mass="33657">MSKKVVCFGEMLWDCFPDHEIPGGAPMNVALHLMQLGLDVNMISRLGKDTYGDKLLDFVKGYGLNTSEIQLDETHPTGTVTVDNKDPENIKYTINSPAAWDYVALTDSNSLTVNQADAFIFGSLGVRNQASWDTLYHLIHSPVLKIFDINLRAPYFDFEQIEIILGYTDILKINEDELLLVADYFHMALPEDRSDMIMIAEAVSSYLSLHFPIQMVCVTLGSKGAMIYKNGKIFKHPGYKVQVEDTVGAGDAFLSGFVKSYLDGKNNQEILDFACALGAFVATKKGGTPKYDVEEVGKVMKGLA</sequence>
<feature type="domain" description="Carbohydrate kinase PfkB" evidence="4">
    <location>
        <begin position="8"/>
        <end position="288"/>
    </location>
</feature>
<evidence type="ECO:0000313" key="6">
    <source>
        <dbReference type="Proteomes" id="UP000238157"/>
    </source>
</evidence>
<evidence type="ECO:0000256" key="2">
    <source>
        <dbReference type="ARBA" id="ARBA00022679"/>
    </source>
</evidence>
<keyword evidence="3 5" id="KW-0418">Kinase</keyword>
<organism evidence="5 6">
    <name type="scientific">Mongoliibacter ruber</name>
    <dbReference type="NCBI Taxonomy" id="1750599"/>
    <lineage>
        <taxon>Bacteria</taxon>
        <taxon>Pseudomonadati</taxon>
        <taxon>Bacteroidota</taxon>
        <taxon>Cytophagia</taxon>
        <taxon>Cytophagales</taxon>
        <taxon>Cyclobacteriaceae</taxon>
        <taxon>Mongoliibacter</taxon>
    </lineage>
</organism>
<dbReference type="AlphaFoldDB" id="A0A2T0WMT5"/>
<dbReference type="CDD" id="cd01167">
    <property type="entry name" value="bac_FRK"/>
    <property type="match status" value="1"/>
</dbReference>
<dbReference type="InterPro" id="IPR002173">
    <property type="entry name" value="Carboh/pur_kinase_PfkB_CS"/>
</dbReference>
<dbReference type="PROSITE" id="PS00584">
    <property type="entry name" value="PFKB_KINASES_2"/>
    <property type="match status" value="1"/>
</dbReference>
<evidence type="ECO:0000256" key="3">
    <source>
        <dbReference type="ARBA" id="ARBA00022777"/>
    </source>
</evidence>
<dbReference type="InterPro" id="IPR011611">
    <property type="entry name" value="PfkB_dom"/>
</dbReference>
<comment type="similarity">
    <text evidence="1">Belongs to the carbohydrate kinase PfkB family.</text>
</comment>
<dbReference type="Proteomes" id="UP000238157">
    <property type="component" value="Unassembled WGS sequence"/>
</dbReference>
<dbReference type="Pfam" id="PF00294">
    <property type="entry name" value="PfkB"/>
    <property type="match status" value="1"/>
</dbReference>
<keyword evidence="2" id="KW-0808">Transferase</keyword>
<dbReference type="Gene3D" id="3.40.1190.20">
    <property type="match status" value="1"/>
</dbReference>
<reference evidence="5 6" key="1">
    <citation type="submission" date="2018-03" db="EMBL/GenBank/DDBJ databases">
        <title>Genomic Encyclopedia of Archaeal and Bacterial Type Strains, Phase II (KMG-II): from individual species to whole genera.</title>
        <authorList>
            <person name="Goeker M."/>
        </authorList>
    </citation>
    <scope>NUCLEOTIDE SEQUENCE [LARGE SCALE GENOMIC DNA]</scope>
    <source>
        <strain evidence="5 6">DSM 27929</strain>
    </source>
</reference>
<dbReference type="PROSITE" id="PS00583">
    <property type="entry name" value="PFKB_KINASES_1"/>
    <property type="match status" value="1"/>
</dbReference>
<name>A0A2T0WMT5_9BACT</name>
<dbReference type="OrthoDB" id="9813569at2"/>
<dbReference type="SUPFAM" id="SSF53613">
    <property type="entry name" value="Ribokinase-like"/>
    <property type="match status" value="1"/>
</dbReference>
<dbReference type="InterPro" id="IPR050306">
    <property type="entry name" value="PfkB_Carbo_kinase"/>
</dbReference>
<evidence type="ECO:0000256" key="1">
    <source>
        <dbReference type="ARBA" id="ARBA00010688"/>
    </source>
</evidence>
<evidence type="ECO:0000313" key="5">
    <source>
        <dbReference type="EMBL" id="PRY88013.1"/>
    </source>
</evidence>
<dbReference type="PANTHER" id="PTHR43085">
    <property type="entry name" value="HEXOKINASE FAMILY MEMBER"/>
    <property type="match status" value="1"/>
</dbReference>
<dbReference type="PANTHER" id="PTHR43085:SF57">
    <property type="entry name" value="CARBOHYDRATE KINASE PFKB DOMAIN-CONTAINING PROTEIN"/>
    <property type="match status" value="1"/>
</dbReference>
<comment type="caution">
    <text evidence="5">The sequence shown here is derived from an EMBL/GenBank/DDBJ whole genome shotgun (WGS) entry which is preliminary data.</text>
</comment>
<proteinExistence type="inferred from homology"/>
<evidence type="ECO:0000259" key="4">
    <source>
        <dbReference type="Pfam" id="PF00294"/>
    </source>
</evidence>
<accession>A0A2T0WMT5</accession>
<dbReference type="GO" id="GO:0016301">
    <property type="term" value="F:kinase activity"/>
    <property type="evidence" value="ECO:0007669"/>
    <property type="project" value="UniProtKB-KW"/>
</dbReference>
<gene>
    <name evidence="5" type="ORF">CLW00_105134</name>
</gene>
<dbReference type="InterPro" id="IPR029056">
    <property type="entry name" value="Ribokinase-like"/>
</dbReference>
<dbReference type="EMBL" id="PVTR01000005">
    <property type="protein sequence ID" value="PRY88013.1"/>
    <property type="molecule type" value="Genomic_DNA"/>
</dbReference>
<dbReference type="RefSeq" id="WP_106133507.1">
    <property type="nucleotide sequence ID" value="NZ_PVTR01000005.1"/>
</dbReference>